<name>A0A1U7JC48_9HYPH</name>
<evidence type="ECO:0000313" key="3">
    <source>
        <dbReference type="EMBL" id="OKL42264.1"/>
    </source>
</evidence>
<gene>
    <name evidence="3" type="ORF">A3843_00815</name>
</gene>
<dbReference type="SUPFAM" id="SSF54909">
    <property type="entry name" value="Dimeric alpha+beta barrel"/>
    <property type="match status" value="1"/>
</dbReference>
<feature type="region of interest" description="Disordered" evidence="1">
    <location>
        <begin position="100"/>
        <end position="120"/>
    </location>
</feature>
<proteinExistence type="predicted"/>
<accession>A0A1U7JC48</accession>
<dbReference type="EMBL" id="LVVZ01000051">
    <property type="protein sequence ID" value="OKL42264.1"/>
    <property type="molecule type" value="Genomic_DNA"/>
</dbReference>
<dbReference type="PROSITE" id="PS51725">
    <property type="entry name" value="ABM"/>
    <property type="match status" value="1"/>
</dbReference>
<organism evidence="3 4">
    <name type="scientific">Pseudovibrio exalbescens</name>
    <dbReference type="NCBI Taxonomy" id="197461"/>
    <lineage>
        <taxon>Bacteria</taxon>
        <taxon>Pseudomonadati</taxon>
        <taxon>Pseudomonadota</taxon>
        <taxon>Alphaproteobacteria</taxon>
        <taxon>Hyphomicrobiales</taxon>
        <taxon>Stappiaceae</taxon>
        <taxon>Pseudovibrio</taxon>
    </lineage>
</organism>
<feature type="compositionally biased region" description="Basic and acidic residues" evidence="1">
    <location>
        <begin position="110"/>
        <end position="120"/>
    </location>
</feature>
<dbReference type="RefSeq" id="WP_028482102.1">
    <property type="nucleotide sequence ID" value="NZ_LVVZ01000051.1"/>
</dbReference>
<evidence type="ECO:0000256" key="1">
    <source>
        <dbReference type="SAM" id="MobiDB-lite"/>
    </source>
</evidence>
<feature type="domain" description="ABM" evidence="2">
    <location>
        <begin position="2"/>
        <end position="90"/>
    </location>
</feature>
<evidence type="ECO:0000259" key="2">
    <source>
        <dbReference type="PROSITE" id="PS51725"/>
    </source>
</evidence>
<dbReference type="STRING" id="197461.A3843_00815"/>
<dbReference type="PANTHER" id="PTHR37811:SF2">
    <property type="entry name" value="ABM DOMAIN-CONTAINING PROTEIN"/>
    <property type="match status" value="1"/>
</dbReference>
<dbReference type="PANTHER" id="PTHR37811">
    <property type="entry name" value="BLL5343 PROTEIN"/>
    <property type="match status" value="1"/>
</dbReference>
<dbReference type="Proteomes" id="UP000185783">
    <property type="component" value="Unassembled WGS sequence"/>
</dbReference>
<dbReference type="Pfam" id="PF03992">
    <property type="entry name" value="ABM"/>
    <property type="match status" value="1"/>
</dbReference>
<dbReference type="GO" id="GO:0004497">
    <property type="term" value="F:monooxygenase activity"/>
    <property type="evidence" value="ECO:0007669"/>
    <property type="project" value="UniProtKB-KW"/>
</dbReference>
<keyword evidence="3" id="KW-0503">Monooxygenase</keyword>
<evidence type="ECO:0000313" key="4">
    <source>
        <dbReference type="Proteomes" id="UP000185783"/>
    </source>
</evidence>
<keyword evidence="4" id="KW-1185">Reference proteome</keyword>
<keyword evidence="3" id="KW-0560">Oxidoreductase</keyword>
<dbReference type="AlphaFoldDB" id="A0A1U7JC48"/>
<comment type="caution">
    <text evidence="3">The sequence shown here is derived from an EMBL/GenBank/DDBJ whole genome shotgun (WGS) entry which is preliminary data.</text>
</comment>
<sequence>MIAVIFEVEPAPGQLDRYFDIAAELMPFLHGIDGFISIERFQSVTQERRILSLSFWRNEAAIAQWRQLEQHRLAQSEGRSGVFRNYRLRVAEVTRDYGLSERSQAPADSVQHHRVEGSEK</sequence>
<protein>
    <submittedName>
        <fullName evidence="3">Antibiotic biosynthesis monooxygenase</fullName>
    </submittedName>
</protein>
<dbReference type="InterPro" id="IPR011008">
    <property type="entry name" value="Dimeric_a/b-barrel"/>
</dbReference>
<reference evidence="3 4" key="1">
    <citation type="submission" date="2016-03" db="EMBL/GenBank/DDBJ databases">
        <title>Genome sequence of Nesiotobacter sp. nov., a moderately halophilic alphaproteobacterium isolated from the Yellow Sea, China.</title>
        <authorList>
            <person name="Zhang G."/>
            <person name="Zhang R."/>
        </authorList>
    </citation>
    <scope>NUCLEOTIDE SEQUENCE [LARGE SCALE GENOMIC DNA]</scope>
    <source>
        <strain evidence="3 4">WB1-6</strain>
    </source>
</reference>
<dbReference type="InterPro" id="IPR007138">
    <property type="entry name" value="ABM_dom"/>
</dbReference>
<dbReference type="Gene3D" id="3.30.70.100">
    <property type="match status" value="1"/>
</dbReference>
<dbReference type="InterPro" id="IPR052936">
    <property type="entry name" value="Jasmonate_Hydroxylase-like"/>
</dbReference>